<evidence type="ECO:0000313" key="3">
    <source>
        <dbReference type="EMBL" id="PHJ22279.1"/>
    </source>
</evidence>
<feature type="compositionally biased region" description="Low complexity" evidence="2">
    <location>
        <begin position="996"/>
        <end position="1007"/>
    </location>
</feature>
<sequence>MRCIYSCMRGGAGGGGGGGVSSSSSSISSIHQKEVVSGRQGLVVALSSKQISSSSFTVLSTSSSSQSPWDRPSVGFSSSSHHLSYRQKHASVKPFCSFSSSAWRRDSRRPSTSLSCPFPHTSSPSISPSSHSSSSSSPYNRRPPLFLLHYSRLSSPGRRSSSRSEVFASRQIAPSVFLLPSFHASSFSPSSSQQNPSYFYVSHYLLRFLSSLSSSIAREREGGGGGGIPSRCRRLQQVSLYLSFPLSTSSTFFLFSPSILKRERMNSHSNITLHSSFADLSSLSSTSTASSSCSSPLSLHSPSSLSPLSFLSDGNEDGRSHRHLSTTTTIARKIDFLDRHEERRPGDFQEEKHPPRVSSSTSEADGRLGQQEEEEGQGEDEEIMKTTEKRKQKKKTSSQCKTRNKIEGISRCRVLQLAQMAANAALMRDEEGETAHRALGKMINSREKDGSTSLSFSSHESSLSEVEKNMKREIETEKKIELSYALHPPQNLPVCEDNAMIRERKKSEEEEATTEGEQQEEKKKKKDLADEFSLCTSSEERQSIADSLVSGDPLSRLNGEREDIYNALREEEESVARLERACKEISQLKVFFDEVGQAVKIHERKVLIKSQGREVRNALKSLLRAERYLEERKHERLQALNHLLTDTSTRQAKEEEREEENPSFSTLSESAGLQSQHSLLLHRSTHTSTAGPIIPSSSSLLSSEVVVSSASQESSSTSGNGLLSPPPPLPPLSSGVSPVDPVSCLARGSPVSFPEKRYEVLFSPSLPRSSSFEFFPIGESLAFVFIADVRLYRCWLSCIADRWRGDLHAWLDRQDDLKRGDSQPSESSEYERFLAFFMPHVKRAISHALDVLIHYEVNAVQRVLNSFHNLSICQERDLSISASVSSCKKLSERMKGAEEEQMVREARRRVWVLGVSLLEEVTEVVALLKEMAQRRVLLHFAPLVLHVIHLESQARQGLLEASPVPPLAPSTDSVEAAGAASFKAFLQSPAGQSWSSESRVHSVVSRGHAGGGRSSHSTCYVDDAKETSIQRRKEEAGICSPSSSGSLRPMGTEVHTQLSDYGTSHEDRASASLSSPIFWDSSKEDLSSEGRFSSQKQRERAGEMRGREEQKKPLLSSSRRPTAAEWSGHLQVSILRSFGRMGLYSEKLLHIVSDQSRCLWPEDLVFFLFECGRYGLAVQHLIDRHAVEAAGILDKISDPLLYLTTAALHRSSASHRIFFDAALPRLGAAIATYEDPAFLRTMLSICRALDPHCELPQYTRLAARAAVAMRRFVPYLDINTLALLLGIVDNRSARTPWEYFELARASCKRIEDLQRAYERRRLIPRSTSSLDLQGEGLNHSGHRIAPHDTSGNVKVEENAVAGSSRSSFLHTGVQDESMEPRTVPNVFETLSSALALGDVVFGLSSFGIVTPLYPLLEEMAVQRLEGILFSKKEALWFLVWAALAAAPGFTPRKLTLALREKMLEDGSSEVQNCFTSISHTVQKLGAFHVQRLLLPLQLMGVYDADIIRVCLETSLDRDRSSFKRVDAALSLAFPLAFANVLPTEHLEELLSVWQVNCSKIFVIGNAFRGEFARACMIAVLWAAALKNLHTRQTSVVQHLDKLFACLDAPPSLYAWKEFSKPTSSGTSRHPSFYSFNRTDEFHPSSTSDSPSLLFSNLPRSTDMQGPSQRGVMPSCSSQQPPMKGWHSLSDLRQHDRMAVLQMKKPLQLVQQIAATYLADIPHAVRRCNKYPLIRAWANAAADPGVDEDPSVSQIVNELQNILFVNGIRSRAFVPVTSGAIQGSKRLSASFGEAVACGPGEGGSSSDTNQEDFYPLTTSTPQCIHLHLLDATKESSVCSGTSAVVNRKCGVIVFGEHDGLATLPEWDTTYFDTGVNAMRLRCLRQKGWELIAINMHEWRESKTDDAKLSLFLDKCDNSGIFIPFCVE</sequence>
<keyword evidence="3" id="KW-0812">Transmembrane</keyword>
<feature type="compositionally biased region" description="Acidic residues" evidence="2">
    <location>
        <begin position="509"/>
        <end position="518"/>
    </location>
</feature>
<dbReference type="EMBL" id="MIGC01001747">
    <property type="protein sequence ID" value="PHJ22279.1"/>
    <property type="molecule type" value="Genomic_DNA"/>
</dbReference>
<reference evidence="3 4" key="1">
    <citation type="journal article" date="2017" name="Int. J. Parasitol.">
        <title>The genome of the protozoan parasite Cystoisospora suis and a reverse vaccinology approach to identify vaccine candidates.</title>
        <authorList>
            <person name="Palmieri N."/>
            <person name="Shrestha A."/>
            <person name="Ruttkowski B."/>
            <person name="Beck T."/>
            <person name="Vogl C."/>
            <person name="Tomley F."/>
            <person name="Blake D.P."/>
            <person name="Joachim A."/>
        </authorList>
    </citation>
    <scope>NUCLEOTIDE SEQUENCE [LARGE SCALE GENOMIC DNA]</scope>
    <source>
        <strain evidence="3 4">Wien I</strain>
    </source>
</reference>
<feature type="compositionally biased region" description="Basic and acidic residues" evidence="2">
    <location>
        <begin position="1022"/>
        <end position="1036"/>
    </location>
</feature>
<feature type="compositionally biased region" description="Low complexity" evidence="2">
    <location>
        <begin position="451"/>
        <end position="464"/>
    </location>
</feature>
<feature type="region of interest" description="Disordered" evidence="2">
    <location>
        <begin position="1081"/>
        <end position="1122"/>
    </location>
</feature>
<feature type="region of interest" description="Disordered" evidence="2">
    <location>
        <begin position="640"/>
        <end position="678"/>
    </location>
</feature>
<evidence type="ECO:0000256" key="2">
    <source>
        <dbReference type="SAM" id="MobiDB-lite"/>
    </source>
</evidence>
<gene>
    <name evidence="3" type="ORF">CSUI_003873</name>
</gene>
<feature type="compositionally biased region" description="Polar residues" evidence="2">
    <location>
        <begin position="662"/>
        <end position="676"/>
    </location>
</feature>
<feature type="region of interest" description="Disordered" evidence="2">
    <location>
        <begin position="12"/>
        <end position="31"/>
    </location>
</feature>
<dbReference type="RefSeq" id="XP_067923956.1">
    <property type="nucleotide sequence ID" value="XM_068064068.1"/>
</dbReference>
<feature type="region of interest" description="Disordered" evidence="2">
    <location>
        <begin position="343"/>
        <end position="403"/>
    </location>
</feature>
<feature type="region of interest" description="Disordered" evidence="2">
    <location>
        <begin position="996"/>
        <end position="1068"/>
    </location>
</feature>
<feature type="region of interest" description="Disordered" evidence="2">
    <location>
        <begin position="504"/>
        <end position="529"/>
    </location>
</feature>
<feature type="compositionally biased region" description="Low complexity" evidence="2">
    <location>
        <begin position="122"/>
        <end position="138"/>
    </location>
</feature>
<evidence type="ECO:0000256" key="1">
    <source>
        <dbReference type="SAM" id="Coils"/>
    </source>
</evidence>
<organism evidence="3 4">
    <name type="scientific">Cystoisospora suis</name>
    <dbReference type="NCBI Taxonomy" id="483139"/>
    <lineage>
        <taxon>Eukaryota</taxon>
        <taxon>Sar</taxon>
        <taxon>Alveolata</taxon>
        <taxon>Apicomplexa</taxon>
        <taxon>Conoidasida</taxon>
        <taxon>Coccidia</taxon>
        <taxon>Eucoccidiorida</taxon>
        <taxon>Eimeriorina</taxon>
        <taxon>Sarcocystidae</taxon>
        <taxon>Cystoisospora</taxon>
    </lineage>
</organism>
<accession>A0A2C6L0U3</accession>
<comment type="caution">
    <text evidence="3">The sequence shown here is derived from an EMBL/GenBank/DDBJ whole genome shotgun (WGS) entry which is preliminary data.</text>
</comment>
<feature type="compositionally biased region" description="Basic and acidic residues" evidence="2">
    <location>
        <begin position="1096"/>
        <end position="1112"/>
    </location>
</feature>
<feature type="region of interest" description="Disordered" evidence="2">
    <location>
        <begin position="105"/>
        <end position="139"/>
    </location>
</feature>
<protein>
    <submittedName>
        <fullName evidence="3">Transmembrane</fullName>
    </submittedName>
</protein>
<dbReference type="GeneID" id="94427279"/>
<name>A0A2C6L0U3_9APIC</name>
<keyword evidence="3" id="KW-0472">Membrane</keyword>
<keyword evidence="4" id="KW-1185">Reference proteome</keyword>
<dbReference type="Proteomes" id="UP000221165">
    <property type="component" value="Unassembled WGS sequence"/>
</dbReference>
<feature type="compositionally biased region" description="Acidic residues" evidence="2">
    <location>
        <begin position="371"/>
        <end position="382"/>
    </location>
</feature>
<feature type="compositionally biased region" description="Basic and acidic residues" evidence="2">
    <location>
        <begin position="343"/>
        <end position="354"/>
    </location>
</feature>
<feature type="compositionally biased region" description="Low complexity" evidence="2">
    <location>
        <begin position="713"/>
        <end position="723"/>
    </location>
</feature>
<dbReference type="OrthoDB" id="333007at2759"/>
<evidence type="ECO:0000313" key="4">
    <source>
        <dbReference type="Proteomes" id="UP000221165"/>
    </source>
</evidence>
<feature type="region of interest" description="Disordered" evidence="2">
    <location>
        <begin position="1659"/>
        <end position="1685"/>
    </location>
</feature>
<feature type="region of interest" description="Disordered" evidence="2">
    <location>
        <begin position="713"/>
        <end position="736"/>
    </location>
</feature>
<proteinExistence type="predicted"/>
<keyword evidence="1" id="KW-0175">Coiled coil</keyword>
<feature type="region of interest" description="Disordered" evidence="2">
    <location>
        <begin position="441"/>
        <end position="471"/>
    </location>
</feature>
<dbReference type="VEuPathDB" id="ToxoDB:CSUI_003873"/>
<feature type="coiled-coil region" evidence="1">
    <location>
        <begin position="554"/>
        <end position="588"/>
    </location>
</feature>